<evidence type="ECO:0000256" key="2">
    <source>
        <dbReference type="SAM" id="Phobius"/>
    </source>
</evidence>
<keyword evidence="1" id="KW-0175">Coiled coil</keyword>
<accession>A0A8J3WQ59</accession>
<dbReference type="Proteomes" id="UP000634476">
    <property type="component" value="Unassembled WGS sequence"/>
</dbReference>
<comment type="caution">
    <text evidence="3">The sequence shown here is derived from an EMBL/GenBank/DDBJ whole genome shotgun (WGS) entry which is preliminary data.</text>
</comment>
<keyword evidence="2" id="KW-1133">Transmembrane helix</keyword>
<reference evidence="3" key="1">
    <citation type="submission" date="2021-01" db="EMBL/GenBank/DDBJ databases">
        <title>Whole genome shotgun sequence of Planobispora takensis NBRC 109077.</title>
        <authorList>
            <person name="Komaki H."/>
            <person name="Tamura T."/>
        </authorList>
    </citation>
    <scope>NUCLEOTIDE SEQUENCE</scope>
    <source>
        <strain evidence="3">NBRC 109077</strain>
    </source>
</reference>
<sequence>MDPKKLPPRTSLWTKIRVTILVVGGITILLLVLVNAAIYEDGGSLPPGQLVLTLLSLGIGVLIAEGMRREGRQRLAQVDKGTEDPRQALRYRIDAVNTAFTEAARLMDDLKRDLAAQQAAREALLAQAEEQERLLEFNQEQAEKIRQILVGETKATIRAERRQQWMFFALGVLASIPIGVAINLLVP</sequence>
<evidence type="ECO:0000313" key="4">
    <source>
        <dbReference type="Proteomes" id="UP000634476"/>
    </source>
</evidence>
<dbReference type="RefSeq" id="WP_203872606.1">
    <property type="nucleotide sequence ID" value="NZ_BOOK01000001.1"/>
</dbReference>
<feature type="coiled-coil region" evidence="1">
    <location>
        <begin position="107"/>
        <end position="148"/>
    </location>
</feature>
<dbReference type="AlphaFoldDB" id="A0A8J3WQ59"/>
<gene>
    <name evidence="3" type="ORF">Pta02_01120</name>
</gene>
<feature type="transmembrane region" description="Helical" evidence="2">
    <location>
        <begin position="45"/>
        <end position="64"/>
    </location>
</feature>
<keyword evidence="4" id="KW-1185">Reference proteome</keyword>
<proteinExistence type="predicted"/>
<organism evidence="3 4">
    <name type="scientific">Planobispora takensis</name>
    <dbReference type="NCBI Taxonomy" id="1367882"/>
    <lineage>
        <taxon>Bacteria</taxon>
        <taxon>Bacillati</taxon>
        <taxon>Actinomycetota</taxon>
        <taxon>Actinomycetes</taxon>
        <taxon>Streptosporangiales</taxon>
        <taxon>Streptosporangiaceae</taxon>
        <taxon>Planobispora</taxon>
    </lineage>
</organism>
<feature type="transmembrane region" description="Helical" evidence="2">
    <location>
        <begin position="165"/>
        <end position="186"/>
    </location>
</feature>
<protein>
    <submittedName>
        <fullName evidence="3">Uncharacterized protein</fullName>
    </submittedName>
</protein>
<keyword evidence="2" id="KW-0812">Transmembrane</keyword>
<dbReference type="EMBL" id="BOOK01000001">
    <property type="protein sequence ID" value="GIH98103.1"/>
    <property type="molecule type" value="Genomic_DNA"/>
</dbReference>
<name>A0A8J3WQ59_9ACTN</name>
<evidence type="ECO:0000313" key="3">
    <source>
        <dbReference type="EMBL" id="GIH98103.1"/>
    </source>
</evidence>
<feature type="transmembrane region" description="Helical" evidence="2">
    <location>
        <begin position="20"/>
        <end position="39"/>
    </location>
</feature>
<evidence type="ECO:0000256" key="1">
    <source>
        <dbReference type="SAM" id="Coils"/>
    </source>
</evidence>
<keyword evidence="2" id="KW-0472">Membrane</keyword>